<dbReference type="InterPro" id="IPR046341">
    <property type="entry name" value="SET_dom_sf"/>
</dbReference>
<sequence length="123" mass="14195">MLNVFRVSVYFDLVVPSPVEDYFLYNDDLPYPEKVTISYVDEDLPFEERQALLADYGFKCRCPKCLEEAITNEAALNTINVEEVMRFVKGMIDELNLVGPFIILMFNYATFVKFKIESVIGSI</sequence>
<proteinExistence type="predicted"/>
<keyword evidence="2" id="KW-1185">Reference proteome</keyword>
<gene>
    <name evidence="1" type="ORF">L3X38_019645</name>
</gene>
<evidence type="ECO:0000313" key="2">
    <source>
        <dbReference type="Proteomes" id="UP001054821"/>
    </source>
</evidence>
<name>A0AAD4ZC92_PRUDU</name>
<organism evidence="1 2">
    <name type="scientific">Prunus dulcis</name>
    <name type="common">Almond</name>
    <name type="synonym">Amygdalus dulcis</name>
    <dbReference type="NCBI Taxonomy" id="3755"/>
    <lineage>
        <taxon>Eukaryota</taxon>
        <taxon>Viridiplantae</taxon>
        <taxon>Streptophyta</taxon>
        <taxon>Embryophyta</taxon>
        <taxon>Tracheophyta</taxon>
        <taxon>Spermatophyta</taxon>
        <taxon>Magnoliopsida</taxon>
        <taxon>eudicotyledons</taxon>
        <taxon>Gunneridae</taxon>
        <taxon>Pentapetalae</taxon>
        <taxon>rosids</taxon>
        <taxon>fabids</taxon>
        <taxon>Rosales</taxon>
        <taxon>Rosaceae</taxon>
        <taxon>Amygdaloideae</taxon>
        <taxon>Amygdaleae</taxon>
        <taxon>Prunus</taxon>
    </lineage>
</organism>
<dbReference type="EMBL" id="JAJFAZ020000003">
    <property type="protein sequence ID" value="KAI5340371.1"/>
    <property type="molecule type" value="Genomic_DNA"/>
</dbReference>
<dbReference type="GO" id="GO:0008168">
    <property type="term" value="F:methyltransferase activity"/>
    <property type="evidence" value="ECO:0007669"/>
    <property type="project" value="InterPro"/>
</dbReference>
<dbReference type="InterPro" id="IPR044237">
    <property type="entry name" value="ATXR2-like"/>
</dbReference>
<comment type="caution">
    <text evidence="1">The sequence shown here is derived from an EMBL/GenBank/DDBJ whole genome shotgun (WGS) entry which is preliminary data.</text>
</comment>
<dbReference type="PANTHER" id="PTHR47436">
    <property type="entry name" value="HISTONE-LYSINE N-METHYLTRANSFERASE ATXR2"/>
    <property type="match status" value="1"/>
</dbReference>
<dbReference type="Proteomes" id="UP001054821">
    <property type="component" value="Chromosome 3"/>
</dbReference>
<dbReference type="Gene3D" id="2.170.270.10">
    <property type="entry name" value="SET domain"/>
    <property type="match status" value="1"/>
</dbReference>
<evidence type="ECO:0000313" key="1">
    <source>
        <dbReference type="EMBL" id="KAI5340371.1"/>
    </source>
</evidence>
<reference evidence="1 2" key="1">
    <citation type="journal article" date="2022" name="G3 (Bethesda)">
        <title>Whole-genome sequence and methylome profiling of the almond [Prunus dulcis (Mill.) D.A. Webb] cultivar 'Nonpareil'.</title>
        <authorList>
            <person name="D'Amico-Willman K.M."/>
            <person name="Ouma W.Z."/>
            <person name="Meulia T."/>
            <person name="Sideli G.M."/>
            <person name="Gradziel T.M."/>
            <person name="Fresnedo-Ramirez J."/>
        </authorList>
    </citation>
    <scope>NUCLEOTIDE SEQUENCE [LARGE SCALE GENOMIC DNA]</scope>
    <source>
        <strain evidence="1">Clone GOH B32 T37-40</strain>
    </source>
</reference>
<accession>A0AAD4ZC92</accession>
<protein>
    <submittedName>
        <fullName evidence="1">Uncharacterized protein</fullName>
    </submittedName>
</protein>
<dbReference type="SUPFAM" id="SSF82199">
    <property type="entry name" value="SET domain"/>
    <property type="match status" value="1"/>
</dbReference>
<dbReference type="PANTHER" id="PTHR47436:SF1">
    <property type="entry name" value="SET DOMAIN-CONTAINING PROTEIN"/>
    <property type="match status" value="1"/>
</dbReference>
<dbReference type="AlphaFoldDB" id="A0AAD4ZC92"/>